<dbReference type="EMBL" id="MHOP01000005">
    <property type="protein sequence ID" value="OGZ66464.1"/>
    <property type="molecule type" value="Genomic_DNA"/>
</dbReference>
<gene>
    <name evidence="2" type="ORF">A2822_01835</name>
</gene>
<organism evidence="2 3">
    <name type="scientific">Candidatus Staskawiczbacteria bacterium RIFCSPHIGHO2_01_FULL_41_41</name>
    <dbReference type="NCBI Taxonomy" id="1802203"/>
    <lineage>
        <taxon>Bacteria</taxon>
        <taxon>Candidatus Staskawicziibacteriota</taxon>
    </lineage>
</organism>
<protein>
    <recommendedName>
        <fullName evidence="1">AB hydrolase-1 domain-containing protein</fullName>
    </recommendedName>
</protein>
<proteinExistence type="predicted"/>
<feature type="domain" description="AB hydrolase-1" evidence="1">
    <location>
        <begin position="27"/>
        <end position="125"/>
    </location>
</feature>
<dbReference type="Proteomes" id="UP000178774">
    <property type="component" value="Unassembled WGS sequence"/>
</dbReference>
<comment type="caution">
    <text evidence="2">The sequence shown here is derived from an EMBL/GenBank/DDBJ whole genome shotgun (WGS) entry which is preliminary data.</text>
</comment>
<name>A0A1G2HV86_9BACT</name>
<dbReference type="PANTHER" id="PTHR43798:SF33">
    <property type="entry name" value="HYDROLASE, PUTATIVE (AFU_ORTHOLOGUE AFUA_2G14860)-RELATED"/>
    <property type="match status" value="1"/>
</dbReference>
<evidence type="ECO:0000259" key="1">
    <source>
        <dbReference type="Pfam" id="PF00561"/>
    </source>
</evidence>
<reference evidence="2 3" key="1">
    <citation type="journal article" date="2016" name="Nat. Commun.">
        <title>Thousands of microbial genomes shed light on interconnected biogeochemical processes in an aquifer system.</title>
        <authorList>
            <person name="Anantharaman K."/>
            <person name="Brown C.T."/>
            <person name="Hug L.A."/>
            <person name="Sharon I."/>
            <person name="Castelle C.J."/>
            <person name="Probst A.J."/>
            <person name="Thomas B.C."/>
            <person name="Singh A."/>
            <person name="Wilkins M.J."/>
            <person name="Karaoz U."/>
            <person name="Brodie E.L."/>
            <person name="Williams K.H."/>
            <person name="Hubbard S.S."/>
            <person name="Banfield J.F."/>
        </authorList>
    </citation>
    <scope>NUCLEOTIDE SEQUENCE [LARGE SCALE GENOMIC DNA]</scope>
</reference>
<dbReference type="InterPro" id="IPR050266">
    <property type="entry name" value="AB_hydrolase_sf"/>
</dbReference>
<accession>A0A1G2HV86</accession>
<dbReference type="Gene3D" id="3.40.50.1820">
    <property type="entry name" value="alpha/beta hydrolase"/>
    <property type="match status" value="1"/>
</dbReference>
<dbReference type="GO" id="GO:0016020">
    <property type="term" value="C:membrane"/>
    <property type="evidence" value="ECO:0007669"/>
    <property type="project" value="TreeGrafter"/>
</dbReference>
<dbReference type="Pfam" id="PF00561">
    <property type="entry name" value="Abhydrolase_1"/>
    <property type="match status" value="1"/>
</dbReference>
<evidence type="ECO:0000313" key="3">
    <source>
        <dbReference type="Proteomes" id="UP000178774"/>
    </source>
</evidence>
<dbReference type="PRINTS" id="PR00111">
    <property type="entry name" value="ABHYDROLASE"/>
</dbReference>
<dbReference type="InterPro" id="IPR000639">
    <property type="entry name" value="Epox_hydrolase-like"/>
</dbReference>
<dbReference type="SUPFAM" id="SSF53474">
    <property type="entry name" value="alpha/beta-Hydrolases"/>
    <property type="match status" value="1"/>
</dbReference>
<dbReference type="InterPro" id="IPR000073">
    <property type="entry name" value="AB_hydrolase_1"/>
</dbReference>
<dbReference type="PANTHER" id="PTHR43798">
    <property type="entry name" value="MONOACYLGLYCEROL LIPASE"/>
    <property type="match status" value="1"/>
</dbReference>
<evidence type="ECO:0000313" key="2">
    <source>
        <dbReference type="EMBL" id="OGZ66464.1"/>
    </source>
</evidence>
<dbReference type="AlphaFoldDB" id="A0A1G2HV86"/>
<dbReference type="PRINTS" id="PR00412">
    <property type="entry name" value="EPOXHYDRLASE"/>
</dbReference>
<sequence>MKFKKNVITINGRKFFYWQKNHMHKKVIVLLHGFPGNHRGLLDLANDLGDYRFIIPDLPACGFSEPLHKKHNLKNYSDWLNDFLEILSVEEVIIIGHSFGSRVALIFTNHYSKKVKQLILIAPVLKVEGLLDRIASLYFEITEMLPEYLQKIMISNGFGKKLGDMIIFKSANQRIHTEIIIRDIEEIKKLSPQVSNDLFDEFHKFSLIPFGKKIKIKSLIIAGELDRVAPLYSIQEFSQQLSGSTLEIMKNCGHLLPLEKPKITANIIRNWIEGVHPSTIDIIP</sequence>
<dbReference type="GO" id="GO:0003824">
    <property type="term" value="F:catalytic activity"/>
    <property type="evidence" value="ECO:0007669"/>
    <property type="project" value="InterPro"/>
</dbReference>
<dbReference type="InterPro" id="IPR029058">
    <property type="entry name" value="AB_hydrolase_fold"/>
</dbReference>